<keyword evidence="3" id="KW-1185">Reference proteome</keyword>
<gene>
    <name evidence="2" type="ORF">PRELSG_0608200</name>
</gene>
<feature type="transmembrane region" description="Helical" evidence="1">
    <location>
        <begin position="78"/>
        <end position="103"/>
    </location>
</feature>
<dbReference type="AlphaFoldDB" id="A0A1J1H2F6"/>
<evidence type="ECO:0000313" key="2">
    <source>
        <dbReference type="EMBL" id="CRG99107.1"/>
    </source>
</evidence>
<evidence type="ECO:0000256" key="1">
    <source>
        <dbReference type="SAM" id="Phobius"/>
    </source>
</evidence>
<dbReference type="OrthoDB" id="377888at2759"/>
<keyword evidence="1" id="KW-0472">Membrane</keyword>
<dbReference type="Proteomes" id="UP000220158">
    <property type="component" value="Chromosome 6"/>
</dbReference>
<reference evidence="2 3" key="1">
    <citation type="submission" date="2015-04" db="EMBL/GenBank/DDBJ databases">
        <authorList>
            <consortium name="Pathogen Informatics"/>
        </authorList>
    </citation>
    <scope>NUCLEOTIDE SEQUENCE [LARGE SCALE GENOMIC DNA]</scope>
    <source>
        <strain evidence="2 3">SGS1</strain>
    </source>
</reference>
<protein>
    <submittedName>
        <fullName evidence="2">Uncharacterized protein</fullName>
    </submittedName>
</protein>
<proteinExistence type="predicted"/>
<dbReference type="VEuPathDB" id="PlasmoDB:PRELSG_0608200"/>
<name>A0A1J1H2F6_PLARL</name>
<organism evidence="2 3">
    <name type="scientific">Plasmodium relictum</name>
    <dbReference type="NCBI Taxonomy" id="85471"/>
    <lineage>
        <taxon>Eukaryota</taxon>
        <taxon>Sar</taxon>
        <taxon>Alveolata</taxon>
        <taxon>Apicomplexa</taxon>
        <taxon>Aconoidasida</taxon>
        <taxon>Haemosporida</taxon>
        <taxon>Plasmodiidae</taxon>
        <taxon>Plasmodium</taxon>
        <taxon>Plasmodium (Haemamoeba)</taxon>
    </lineage>
</organism>
<dbReference type="KEGG" id="prel:PRELSG_0608200"/>
<keyword evidence="1" id="KW-0812">Transmembrane</keyword>
<sequence>MKIKYYKIPFWSIQKKRISFLKEYDFKFKKYEYKRNERYIYCLSKKSFFFLNNDLLKSVDKKNDTKINLFKKEYKIYIAYYIVFISLCSVFSFCIIKLLFMIFQEPLPVKLVKEQVLKDKKLVNEYEEVIFSKFWTGYLNEIDARIMMNIKSKKHNKKGKIISNLSKINDKWIIKTLTYYEVKKNDNLKTDDLKSLQNKQNSSCPISNDMICMKMKK</sequence>
<accession>A0A1J1H2F6</accession>
<dbReference type="RefSeq" id="XP_028532115.1">
    <property type="nucleotide sequence ID" value="XM_028675536.1"/>
</dbReference>
<keyword evidence="1" id="KW-1133">Transmembrane helix</keyword>
<evidence type="ECO:0000313" key="3">
    <source>
        <dbReference type="Proteomes" id="UP000220158"/>
    </source>
</evidence>
<dbReference type="EMBL" id="LN835301">
    <property type="protein sequence ID" value="CRG99107.1"/>
    <property type="molecule type" value="Genomic_DNA"/>
</dbReference>
<dbReference type="GeneID" id="39735208"/>